<feature type="compositionally biased region" description="Acidic residues" evidence="1">
    <location>
        <begin position="68"/>
        <end position="79"/>
    </location>
</feature>
<dbReference type="EMBL" id="JAGIOP010000001">
    <property type="protein sequence ID" value="MBP2450585.1"/>
    <property type="molecule type" value="Genomic_DNA"/>
</dbReference>
<reference evidence="3 4" key="1">
    <citation type="submission" date="2021-03" db="EMBL/GenBank/DDBJ databases">
        <title>Sequencing the genomes of 1000 actinobacteria strains.</title>
        <authorList>
            <person name="Klenk H.-P."/>
        </authorList>
    </citation>
    <scope>NUCLEOTIDE SEQUENCE [LARGE SCALE GENOMIC DNA]</scope>
    <source>
        <strain evidence="3 4">DSM 46713</strain>
    </source>
</reference>
<feature type="compositionally biased region" description="Basic and acidic residues" evidence="1">
    <location>
        <begin position="56"/>
        <end position="66"/>
    </location>
</feature>
<feature type="region of interest" description="Disordered" evidence="1">
    <location>
        <begin position="56"/>
        <end position="104"/>
    </location>
</feature>
<sequence>MIDTLTAVITLLADEPRNTGPEFGKATPLGLLVTVALLIGTFGLVWSMNRHLRRLPESFDREHPEPDQAADEGTADDSADGSGDGAANSTPDDHQGPPREPGSG</sequence>
<evidence type="ECO:0008006" key="5">
    <source>
        <dbReference type="Google" id="ProtNLM"/>
    </source>
</evidence>
<evidence type="ECO:0000256" key="1">
    <source>
        <dbReference type="SAM" id="MobiDB-lite"/>
    </source>
</evidence>
<evidence type="ECO:0000256" key="2">
    <source>
        <dbReference type="SAM" id="Phobius"/>
    </source>
</evidence>
<feature type="transmembrane region" description="Helical" evidence="2">
    <location>
        <begin position="26"/>
        <end position="46"/>
    </location>
</feature>
<dbReference type="Proteomes" id="UP000694460">
    <property type="component" value="Unassembled WGS sequence"/>
</dbReference>
<dbReference type="RefSeq" id="WP_209913262.1">
    <property type="nucleotide sequence ID" value="NZ_JAGIOP010000001.1"/>
</dbReference>
<protein>
    <recommendedName>
        <fullName evidence="5">Secreted protein</fullName>
    </recommendedName>
</protein>
<name>A0ABS4ZM73_9MYCO</name>
<keyword evidence="4" id="KW-1185">Reference proteome</keyword>
<proteinExistence type="predicted"/>
<organism evidence="3 4">
    <name type="scientific">Mycolicibacterium lutetiense</name>
    <dbReference type="NCBI Taxonomy" id="1641992"/>
    <lineage>
        <taxon>Bacteria</taxon>
        <taxon>Bacillati</taxon>
        <taxon>Actinomycetota</taxon>
        <taxon>Actinomycetes</taxon>
        <taxon>Mycobacteriales</taxon>
        <taxon>Mycobacteriaceae</taxon>
        <taxon>Mycolicibacterium</taxon>
    </lineage>
</organism>
<keyword evidence="2" id="KW-1133">Transmembrane helix</keyword>
<accession>A0ABS4ZM73</accession>
<comment type="caution">
    <text evidence="3">The sequence shown here is derived from an EMBL/GenBank/DDBJ whole genome shotgun (WGS) entry which is preliminary data.</text>
</comment>
<keyword evidence="2" id="KW-0472">Membrane</keyword>
<gene>
    <name evidence="3" type="ORF">JOF57_000470</name>
</gene>
<evidence type="ECO:0000313" key="4">
    <source>
        <dbReference type="Proteomes" id="UP000694460"/>
    </source>
</evidence>
<evidence type="ECO:0000313" key="3">
    <source>
        <dbReference type="EMBL" id="MBP2450585.1"/>
    </source>
</evidence>
<keyword evidence="2" id="KW-0812">Transmembrane</keyword>